<sequence>MNRVRSEDLAVDRAIDRYGIHEVGGPLLVGGVDLLNTRTGLFCDNGLRHILTDEQRFRAYLEFREQAFQIAVTELMSGAESTVDMFLSIAADRQQFGSHLVEYMLPCTRHDGISSIFVQSAIDRDGPNGSEAEKLFCRVLYALQRYFALRRLLVKLDFIQLSSDPEDVIKRLKSSIRCPELREDELSFSLKSHMNFLKKYVEKKMDPAYSISEYENLALKKINSELSSELQKHLDLHDWRLMQQYYDRMKLRRLARECAIQAQMTGTIIIGEALPIRKHGKENILSANLEEKLPLFKEAVKQSLNGYISRIQQKFRSGAGRPLPLLFLGTFTTIATWGIKTER</sequence>
<evidence type="ECO:0000313" key="3">
    <source>
        <dbReference type="Proteomes" id="UP000008810"/>
    </source>
</evidence>
<dbReference type="KEGG" id="bdi:100846170"/>
<reference evidence="1 2" key="1">
    <citation type="journal article" date="2010" name="Nature">
        <title>Genome sequencing and analysis of the model grass Brachypodium distachyon.</title>
        <authorList>
            <consortium name="International Brachypodium Initiative"/>
        </authorList>
    </citation>
    <scope>NUCLEOTIDE SEQUENCE [LARGE SCALE GENOMIC DNA]</scope>
    <source>
        <strain evidence="1">Bd21</strain>
        <strain evidence="2">cv. Bd21</strain>
    </source>
</reference>
<dbReference type="Gramene" id="PNT60629">
    <property type="protein sequence ID" value="PNT60629"/>
    <property type="gene ID" value="BRADI_5g02625v3"/>
</dbReference>
<gene>
    <name evidence="2" type="primary">LOC100846170</name>
    <name evidence="1" type="ORF">BRADI_5g02625v3</name>
</gene>
<evidence type="ECO:0000313" key="1">
    <source>
        <dbReference type="EMBL" id="KQJ81731.1"/>
    </source>
</evidence>
<protein>
    <submittedName>
        <fullName evidence="1 2">Uncharacterized protein</fullName>
    </submittedName>
</protein>
<accession>A0A0Q3H134</accession>
<dbReference type="EMBL" id="CM000884">
    <property type="protein sequence ID" value="PNT60629.1"/>
    <property type="molecule type" value="Genomic_DNA"/>
</dbReference>
<proteinExistence type="predicted"/>
<dbReference type="OrthoDB" id="1738249at2759"/>
<dbReference type="EnsemblPlants" id="PNT60629">
    <property type="protein sequence ID" value="PNT60629"/>
    <property type="gene ID" value="BRADI_5g02625v3"/>
</dbReference>
<dbReference type="RefSeq" id="XP_010239674.1">
    <property type="nucleotide sequence ID" value="XM_010241372.3"/>
</dbReference>
<dbReference type="GeneID" id="100846170"/>
<dbReference type="EnsemblPlants" id="KQJ81731">
    <property type="protein sequence ID" value="KQJ81731"/>
    <property type="gene ID" value="BRADI_5g02625v3"/>
</dbReference>
<dbReference type="Proteomes" id="UP000008810">
    <property type="component" value="Chromosome 5"/>
</dbReference>
<organism evidence="1">
    <name type="scientific">Brachypodium distachyon</name>
    <name type="common">Purple false brome</name>
    <name type="synonym">Trachynia distachya</name>
    <dbReference type="NCBI Taxonomy" id="15368"/>
    <lineage>
        <taxon>Eukaryota</taxon>
        <taxon>Viridiplantae</taxon>
        <taxon>Streptophyta</taxon>
        <taxon>Embryophyta</taxon>
        <taxon>Tracheophyta</taxon>
        <taxon>Spermatophyta</taxon>
        <taxon>Magnoliopsida</taxon>
        <taxon>Liliopsida</taxon>
        <taxon>Poales</taxon>
        <taxon>Poaceae</taxon>
        <taxon>BOP clade</taxon>
        <taxon>Pooideae</taxon>
        <taxon>Stipodae</taxon>
        <taxon>Brachypodieae</taxon>
        <taxon>Brachypodium</taxon>
    </lineage>
</organism>
<dbReference type="Gramene" id="KQJ81731">
    <property type="protein sequence ID" value="KQJ81731"/>
    <property type="gene ID" value="BRADI_5g02625v3"/>
</dbReference>
<dbReference type="ExpressionAtlas" id="A0A0Q3H134">
    <property type="expression patterns" value="baseline"/>
</dbReference>
<evidence type="ECO:0000313" key="2">
    <source>
        <dbReference type="EnsemblPlants" id="KQJ81731"/>
    </source>
</evidence>
<name>A0A0Q3H134_BRADI</name>
<keyword evidence="3" id="KW-1185">Reference proteome</keyword>
<reference evidence="2" key="3">
    <citation type="submission" date="2018-08" db="UniProtKB">
        <authorList>
            <consortium name="EnsemblPlants"/>
        </authorList>
    </citation>
    <scope>IDENTIFICATION</scope>
    <source>
        <strain evidence="2">cv. Bd21</strain>
    </source>
</reference>
<reference evidence="1" key="2">
    <citation type="submission" date="2017-06" db="EMBL/GenBank/DDBJ databases">
        <title>WGS assembly of Brachypodium distachyon.</title>
        <authorList>
            <consortium name="The International Brachypodium Initiative"/>
            <person name="Lucas S."/>
            <person name="Harmon-Smith M."/>
            <person name="Lail K."/>
            <person name="Tice H."/>
            <person name="Grimwood J."/>
            <person name="Bruce D."/>
            <person name="Barry K."/>
            <person name="Shu S."/>
            <person name="Lindquist E."/>
            <person name="Wang M."/>
            <person name="Pitluck S."/>
            <person name="Vogel J.P."/>
            <person name="Garvin D.F."/>
            <person name="Mockler T.C."/>
            <person name="Schmutz J."/>
            <person name="Rokhsar D."/>
            <person name="Bevan M.W."/>
        </authorList>
    </citation>
    <scope>NUCLEOTIDE SEQUENCE</scope>
    <source>
        <strain evidence="1">Bd21</strain>
    </source>
</reference>
<dbReference type="EMBL" id="CM000884">
    <property type="protein sequence ID" value="KQJ81731.1"/>
    <property type="molecule type" value="Genomic_DNA"/>
</dbReference>
<dbReference type="AlphaFoldDB" id="A0A0Q3H134"/>